<name>A0A2P5DMV0_TREOI</name>
<evidence type="ECO:0000313" key="1">
    <source>
        <dbReference type="EMBL" id="PON74625.1"/>
    </source>
</evidence>
<proteinExistence type="predicted"/>
<keyword evidence="2" id="KW-1185">Reference proteome</keyword>
<reference evidence="2" key="1">
    <citation type="submission" date="2016-06" db="EMBL/GenBank/DDBJ databases">
        <title>Parallel loss of symbiosis genes in relatives of nitrogen-fixing non-legume Parasponia.</title>
        <authorList>
            <person name="Van Velzen R."/>
            <person name="Holmer R."/>
            <person name="Bu F."/>
            <person name="Rutten L."/>
            <person name="Van Zeijl A."/>
            <person name="Liu W."/>
            <person name="Santuari L."/>
            <person name="Cao Q."/>
            <person name="Sharma T."/>
            <person name="Shen D."/>
            <person name="Roswanjaya Y."/>
            <person name="Wardhani T."/>
            <person name="Kalhor M.S."/>
            <person name="Jansen J."/>
            <person name="Van den Hoogen J."/>
            <person name="Gungor B."/>
            <person name="Hartog M."/>
            <person name="Hontelez J."/>
            <person name="Verver J."/>
            <person name="Yang W.-C."/>
            <person name="Schijlen E."/>
            <person name="Repin R."/>
            <person name="Schilthuizen M."/>
            <person name="Schranz E."/>
            <person name="Heidstra R."/>
            <person name="Miyata K."/>
            <person name="Fedorova E."/>
            <person name="Kohlen W."/>
            <person name="Bisseling T."/>
            <person name="Smit S."/>
            <person name="Geurts R."/>
        </authorList>
    </citation>
    <scope>NUCLEOTIDE SEQUENCE [LARGE SCALE GENOMIC DNA]</scope>
    <source>
        <strain evidence="2">cv. RG33-2</strain>
    </source>
</reference>
<gene>
    <name evidence="1" type="ORF">TorRG33x02_246610</name>
</gene>
<evidence type="ECO:0000313" key="2">
    <source>
        <dbReference type="Proteomes" id="UP000237000"/>
    </source>
</evidence>
<dbReference type="Proteomes" id="UP000237000">
    <property type="component" value="Unassembled WGS sequence"/>
</dbReference>
<accession>A0A2P5DMV0</accession>
<dbReference type="InParanoid" id="A0A2P5DMV0"/>
<comment type="caution">
    <text evidence="1">The sequence shown here is derived from an EMBL/GenBank/DDBJ whole genome shotgun (WGS) entry which is preliminary data.</text>
</comment>
<dbReference type="AlphaFoldDB" id="A0A2P5DMV0"/>
<dbReference type="EMBL" id="JXTC01000260">
    <property type="protein sequence ID" value="PON74625.1"/>
    <property type="molecule type" value="Genomic_DNA"/>
</dbReference>
<organism evidence="1 2">
    <name type="scientific">Trema orientale</name>
    <name type="common">Charcoal tree</name>
    <name type="synonym">Celtis orientalis</name>
    <dbReference type="NCBI Taxonomy" id="63057"/>
    <lineage>
        <taxon>Eukaryota</taxon>
        <taxon>Viridiplantae</taxon>
        <taxon>Streptophyta</taxon>
        <taxon>Embryophyta</taxon>
        <taxon>Tracheophyta</taxon>
        <taxon>Spermatophyta</taxon>
        <taxon>Magnoliopsida</taxon>
        <taxon>eudicotyledons</taxon>
        <taxon>Gunneridae</taxon>
        <taxon>Pentapetalae</taxon>
        <taxon>rosids</taxon>
        <taxon>fabids</taxon>
        <taxon>Rosales</taxon>
        <taxon>Cannabaceae</taxon>
        <taxon>Trema</taxon>
    </lineage>
</organism>
<sequence length="104" mass="12382">MYWKRSGFFAPTKSALIRNPCGMGDNIHLSRFEKLFINTRIFVTHSPTYFQVLLTFLEYFYKVDFPEHQRKNKWIINSYVVIFLQVDFACLPTSTDYSNGHIFL</sequence>
<protein>
    <submittedName>
        <fullName evidence="1">Uncharacterized protein</fullName>
    </submittedName>
</protein>